<dbReference type="Pfam" id="PF00990">
    <property type="entry name" value="GGDEF"/>
    <property type="match status" value="1"/>
</dbReference>
<keyword evidence="6" id="KW-1185">Reference proteome</keyword>
<evidence type="ECO:0000313" key="6">
    <source>
        <dbReference type="Proteomes" id="UP001366060"/>
    </source>
</evidence>
<dbReference type="InterPro" id="IPR043128">
    <property type="entry name" value="Rev_trsase/Diguanyl_cyclase"/>
</dbReference>
<organism evidence="5 6">
    <name type="scientific">Psychromonas arctica</name>
    <dbReference type="NCBI Taxonomy" id="168275"/>
    <lineage>
        <taxon>Bacteria</taxon>
        <taxon>Pseudomonadati</taxon>
        <taxon>Pseudomonadota</taxon>
        <taxon>Gammaproteobacteria</taxon>
        <taxon>Alteromonadales</taxon>
        <taxon>Psychromonadaceae</taxon>
        <taxon>Psychromonas</taxon>
    </lineage>
</organism>
<dbReference type="InterPro" id="IPR007892">
    <property type="entry name" value="CHASE4"/>
</dbReference>
<reference evidence="5 6" key="1">
    <citation type="submission" date="2024-02" db="EMBL/GenBank/DDBJ databases">
        <title>Bacteria isolated from the canopy kelp, Nereocystis luetkeana.</title>
        <authorList>
            <person name="Pfister C.A."/>
            <person name="Younker I.T."/>
            <person name="Light S.H."/>
        </authorList>
    </citation>
    <scope>NUCLEOTIDE SEQUENCE [LARGE SCALE GENOMIC DNA]</scope>
    <source>
        <strain evidence="5 6">TI.2.07</strain>
    </source>
</reference>
<keyword evidence="5" id="KW-0808">Transferase</keyword>
<dbReference type="InterPro" id="IPR029787">
    <property type="entry name" value="Nucleotide_cyclase"/>
</dbReference>
<gene>
    <name evidence="5" type="ORF">V6255_17620</name>
</gene>
<dbReference type="EMBL" id="JBAKBA010000072">
    <property type="protein sequence ID" value="MEL0660952.1"/>
    <property type="molecule type" value="Genomic_DNA"/>
</dbReference>
<dbReference type="EC" id="2.7.7.65" evidence="1"/>
<dbReference type="NCBIfam" id="TIGR00254">
    <property type="entry name" value="GGDEF"/>
    <property type="match status" value="1"/>
</dbReference>
<evidence type="ECO:0000256" key="1">
    <source>
        <dbReference type="ARBA" id="ARBA00012528"/>
    </source>
</evidence>
<dbReference type="SMART" id="SM00267">
    <property type="entry name" value="GGDEF"/>
    <property type="match status" value="1"/>
</dbReference>
<keyword evidence="3" id="KW-0472">Membrane</keyword>
<evidence type="ECO:0000256" key="2">
    <source>
        <dbReference type="ARBA" id="ARBA00034247"/>
    </source>
</evidence>
<dbReference type="PROSITE" id="PS50887">
    <property type="entry name" value="GGDEF"/>
    <property type="match status" value="1"/>
</dbReference>
<sequence>MAEKELKLLNYGVQTALTSLSRLTYDYSVWTSTYDYSVWTSTYDFMHDLNEEYIDENMVPDTFNSLKVDGIFYLNENFEPILTKGLHHLSDVELTFSFYDFKKYPLNSKMLPTPISGEGAPHKEGFINTQYGPALFSAFQIRDSNKFGGNRGFLIFIQLVEEPFLDLLNQSTLTKISIDNDIVGKNLSGLPLWNEKVKIEDVKPYRHILFQDMNGLPVTVLKIKHSKGDLPPLINEHSLIFISILSLFIYLFYHLITHTIIKPVKKLALSIKLIDGELGFKLLDDKFSVKELMIVSNNVNQLINTVQQQNDLLRKQATTDQLTSLINRHGLLAVLEIHKDLCIRQGITFAVVMCDIDHFKQYNDHFGHLEGDQALVDVAQVLKLQCKRANDYCARYGGEEFTLLFSDMSENDLQEKLLRIGDAMKTLNIAHPKSQTAPHMTFSCGATIIKATDVVDHSLPISDIFKCADQALYEAKSTGRNNFVIKEFVTLASDEQR</sequence>
<dbReference type="SUPFAM" id="SSF55073">
    <property type="entry name" value="Nucleotide cyclase"/>
    <property type="match status" value="1"/>
</dbReference>
<dbReference type="Gene3D" id="3.30.70.270">
    <property type="match status" value="1"/>
</dbReference>
<keyword evidence="3" id="KW-0812">Transmembrane</keyword>
<dbReference type="Pfam" id="PF05228">
    <property type="entry name" value="CHASE4"/>
    <property type="match status" value="1"/>
</dbReference>
<protein>
    <recommendedName>
        <fullName evidence="1">diguanylate cyclase</fullName>
        <ecNumber evidence="1">2.7.7.65</ecNumber>
    </recommendedName>
</protein>
<feature type="transmembrane region" description="Helical" evidence="3">
    <location>
        <begin position="239"/>
        <end position="256"/>
    </location>
</feature>
<keyword evidence="5" id="KW-0548">Nucleotidyltransferase</keyword>
<dbReference type="GO" id="GO:0052621">
    <property type="term" value="F:diguanylate cyclase activity"/>
    <property type="evidence" value="ECO:0007669"/>
    <property type="project" value="UniProtKB-EC"/>
</dbReference>
<dbReference type="PANTHER" id="PTHR45138:SF9">
    <property type="entry name" value="DIGUANYLATE CYCLASE DGCM-RELATED"/>
    <property type="match status" value="1"/>
</dbReference>
<dbReference type="InterPro" id="IPR000160">
    <property type="entry name" value="GGDEF_dom"/>
</dbReference>
<evidence type="ECO:0000313" key="5">
    <source>
        <dbReference type="EMBL" id="MEL0660952.1"/>
    </source>
</evidence>
<evidence type="ECO:0000256" key="3">
    <source>
        <dbReference type="SAM" id="Phobius"/>
    </source>
</evidence>
<comment type="catalytic activity">
    <reaction evidence="2">
        <text>2 GTP = 3',3'-c-di-GMP + 2 diphosphate</text>
        <dbReference type="Rhea" id="RHEA:24898"/>
        <dbReference type="ChEBI" id="CHEBI:33019"/>
        <dbReference type="ChEBI" id="CHEBI:37565"/>
        <dbReference type="ChEBI" id="CHEBI:58805"/>
        <dbReference type="EC" id="2.7.7.65"/>
    </reaction>
</comment>
<dbReference type="Proteomes" id="UP001366060">
    <property type="component" value="Unassembled WGS sequence"/>
</dbReference>
<dbReference type="PANTHER" id="PTHR45138">
    <property type="entry name" value="REGULATORY COMPONENTS OF SENSORY TRANSDUCTION SYSTEM"/>
    <property type="match status" value="1"/>
</dbReference>
<keyword evidence="3" id="KW-1133">Transmembrane helix</keyword>
<name>A0ABU9HH65_9GAMM</name>
<comment type="caution">
    <text evidence="5">The sequence shown here is derived from an EMBL/GenBank/DDBJ whole genome shotgun (WGS) entry which is preliminary data.</text>
</comment>
<dbReference type="RefSeq" id="WP_341629314.1">
    <property type="nucleotide sequence ID" value="NZ_JBAKBA010000072.1"/>
</dbReference>
<accession>A0ABU9HH65</accession>
<dbReference type="InterPro" id="IPR050469">
    <property type="entry name" value="Diguanylate_Cyclase"/>
</dbReference>
<proteinExistence type="predicted"/>
<dbReference type="CDD" id="cd01949">
    <property type="entry name" value="GGDEF"/>
    <property type="match status" value="1"/>
</dbReference>
<evidence type="ECO:0000259" key="4">
    <source>
        <dbReference type="PROSITE" id="PS50887"/>
    </source>
</evidence>
<feature type="domain" description="GGDEF" evidence="4">
    <location>
        <begin position="347"/>
        <end position="488"/>
    </location>
</feature>